<dbReference type="Pfam" id="PF16734">
    <property type="entry name" value="Pilin_GH"/>
    <property type="match status" value="1"/>
</dbReference>
<proteinExistence type="predicted"/>
<name>A0A552QAC8_9CHRO</name>
<reference evidence="1 2" key="1">
    <citation type="submission" date="2019-01" db="EMBL/GenBank/DDBJ databases">
        <title>Coherence of Microcystis species and biogeography revealed through population genomics.</title>
        <authorList>
            <person name="Perez-Carrascal O.M."/>
            <person name="Terrat Y."/>
            <person name="Giani A."/>
            <person name="Fortin N."/>
            <person name="Tromas N."/>
            <person name="Shapiro B.J."/>
        </authorList>
    </citation>
    <scope>NUCLEOTIDE SEQUENCE [LARGE SCALE GENOMIC DNA]</scope>
    <source>
        <strain evidence="1">Mp_MB_F_20051200_S9</strain>
    </source>
</reference>
<protein>
    <submittedName>
        <fullName evidence="1">Uncharacterized protein</fullName>
    </submittedName>
</protein>
<dbReference type="InterPro" id="IPR031975">
    <property type="entry name" value="Pilin_GH"/>
</dbReference>
<gene>
    <name evidence="1" type="ORF">EWV53_01620</name>
</gene>
<dbReference type="AlphaFoldDB" id="A0A552QAC8"/>
<accession>A0A552QAC8</accession>
<evidence type="ECO:0000313" key="1">
    <source>
        <dbReference type="EMBL" id="TRV66154.1"/>
    </source>
</evidence>
<comment type="caution">
    <text evidence="1">The sequence shown here is derived from an EMBL/GenBank/DDBJ whole genome shotgun (WGS) entry which is preliminary data.</text>
</comment>
<organism evidence="1 2">
    <name type="scientific">Microcystis panniformis Mp_MB_F_20051200_S9</name>
    <dbReference type="NCBI Taxonomy" id="2486223"/>
    <lineage>
        <taxon>Bacteria</taxon>
        <taxon>Bacillati</taxon>
        <taxon>Cyanobacteriota</taxon>
        <taxon>Cyanophyceae</taxon>
        <taxon>Oscillatoriophycideae</taxon>
        <taxon>Chroococcales</taxon>
        <taxon>Microcystaceae</taxon>
        <taxon>Microcystis</taxon>
    </lineage>
</organism>
<sequence>MLVITSSTYYSAVALNGTPDATSATHNAVAGSNYTNDIRDYSSAVGQTTAGVFSSIICEMNTPTTTISYPAVTAGVVGACGTGSRPVGQ</sequence>
<dbReference type="EMBL" id="SFAC01000025">
    <property type="protein sequence ID" value="TRV66154.1"/>
    <property type="molecule type" value="Genomic_DNA"/>
</dbReference>
<dbReference type="Proteomes" id="UP000317165">
    <property type="component" value="Unassembled WGS sequence"/>
</dbReference>
<evidence type="ECO:0000313" key="2">
    <source>
        <dbReference type="Proteomes" id="UP000317165"/>
    </source>
</evidence>